<dbReference type="AlphaFoldDB" id="G7DX18"/>
<keyword evidence="6 8" id="KW-1133">Transmembrane helix</keyword>
<keyword evidence="7 8" id="KW-0472">Membrane</keyword>
<proteinExistence type="inferred from homology"/>
<dbReference type="GO" id="GO:0008374">
    <property type="term" value="F:O-acyltransferase activity"/>
    <property type="evidence" value="ECO:0007669"/>
    <property type="project" value="InterPro"/>
</dbReference>
<dbReference type="HOGENOM" id="CLU_560373_0_0_1"/>
<dbReference type="Pfam" id="PF13813">
    <property type="entry name" value="MBOAT_2"/>
    <property type="match status" value="1"/>
</dbReference>
<name>G7DX18_MIXOS</name>
<evidence type="ECO:0000256" key="2">
    <source>
        <dbReference type="ARBA" id="ARBA00005179"/>
    </source>
</evidence>
<evidence type="ECO:0000256" key="7">
    <source>
        <dbReference type="ARBA" id="ARBA00023136"/>
    </source>
</evidence>
<comment type="subcellular location">
    <subcellularLocation>
        <location evidence="1">Membrane</location>
        <topology evidence="1">Multi-pass membrane protein</topology>
    </subcellularLocation>
</comment>
<dbReference type="RefSeq" id="XP_014566651.1">
    <property type="nucleotide sequence ID" value="XM_014711165.1"/>
</dbReference>
<keyword evidence="5 8" id="KW-0812">Transmembrane</keyword>
<dbReference type="InterPro" id="IPR044851">
    <property type="entry name" value="Wax_synthase"/>
</dbReference>
<dbReference type="PANTHER" id="PTHR31595:SF57">
    <property type="entry name" value="OS04G0481900 PROTEIN"/>
    <property type="match status" value="1"/>
</dbReference>
<dbReference type="Proteomes" id="UP000009131">
    <property type="component" value="Unassembled WGS sequence"/>
</dbReference>
<dbReference type="GO" id="GO:0016020">
    <property type="term" value="C:membrane"/>
    <property type="evidence" value="ECO:0007669"/>
    <property type="project" value="UniProtKB-SubCell"/>
</dbReference>
<dbReference type="InParanoid" id="G7DX18"/>
<comment type="pathway">
    <text evidence="2">Secondary metabolite biosynthesis.</text>
</comment>
<comment type="similarity">
    <text evidence="3">Belongs to the wax synthase family.</text>
</comment>
<feature type="transmembrane region" description="Helical" evidence="8">
    <location>
        <begin position="6"/>
        <end position="27"/>
    </location>
</feature>
<evidence type="ECO:0000256" key="3">
    <source>
        <dbReference type="ARBA" id="ARBA00007282"/>
    </source>
</evidence>
<feature type="transmembrane region" description="Helical" evidence="8">
    <location>
        <begin position="67"/>
        <end position="89"/>
    </location>
</feature>
<dbReference type="OMA" id="IAPIAFW"/>
<keyword evidence="4" id="KW-0808">Transferase</keyword>
<dbReference type="InterPro" id="IPR032805">
    <property type="entry name" value="Wax_synthase_dom"/>
</dbReference>
<keyword evidence="11" id="KW-1185">Reference proteome</keyword>
<evidence type="ECO:0000256" key="6">
    <source>
        <dbReference type="ARBA" id="ARBA00022989"/>
    </source>
</evidence>
<feature type="transmembrane region" description="Helical" evidence="8">
    <location>
        <begin position="39"/>
        <end position="61"/>
    </location>
</feature>
<evidence type="ECO:0000256" key="1">
    <source>
        <dbReference type="ARBA" id="ARBA00004141"/>
    </source>
</evidence>
<dbReference type="eggNOG" id="ENOG502SAAK">
    <property type="taxonomic scope" value="Eukaryota"/>
</dbReference>
<feature type="transmembrane region" description="Helical" evidence="8">
    <location>
        <begin position="228"/>
        <end position="247"/>
    </location>
</feature>
<dbReference type="GO" id="GO:0006629">
    <property type="term" value="P:lipid metabolic process"/>
    <property type="evidence" value="ECO:0007669"/>
    <property type="project" value="InterPro"/>
</dbReference>
<reference evidence="10 11" key="2">
    <citation type="journal article" date="2012" name="Open Biol.">
        <title>Characteristics of nucleosomes and linker DNA regions on the genome of the basidiomycete Mixia osmundae revealed by mono- and dinucleosome mapping.</title>
        <authorList>
            <person name="Nishida H."/>
            <person name="Kondo S."/>
            <person name="Matsumoto T."/>
            <person name="Suzuki Y."/>
            <person name="Yoshikawa H."/>
            <person name="Taylor T.D."/>
            <person name="Sugiyama J."/>
        </authorList>
    </citation>
    <scope>NUCLEOTIDE SEQUENCE [LARGE SCALE GENOMIC DNA]</scope>
    <source>
        <strain evidence="11">CBS 9802 / IAM 14324 / JCM 22182 / KY 12970</strain>
    </source>
</reference>
<dbReference type="OrthoDB" id="1077582at2759"/>
<evidence type="ECO:0000259" key="9">
    <source>
        <dbReference type="Pfam" id="PF13813"/>
    </source>
</evidence>
<dbReference type="PANTHER" id="PTHR31595">
    <property type="entry name" value="LONG-CHAIN-ALCOHOL O-FATTY-ACYLTRANSFERASE 3-RELATED"/>
    <property type="match status" value="1"/>
</dbReference>
<evidence type="ECO:0000313" key="11">
    <source>
        <dbReference type="Proteomes" id="UP000009131"/>
    </source>
</evidence>
<accession>G7DX18</accession>
<reference evidence="10 11" key="1">
    <citation type="journal article" date="2011" name="J. Gen. Appl. Microbiol.">
        <title>Draft genome sequencing of the enigmatic basidiomycete Mixia osmundae.</title>
        <authorList>
            <person name="Nishida H."/>
            <person name="Nagatsuka Y."/>
            <person name="Sugiyama J."/>
        </authorList>
    </citation>
    <scope>NUCLEOTIDE SEQUENCE [LARGE SCALE GENOMIC DNA]</scope>
    <source>
        <strain evidence="11">CBS 9802 / IAM 14324 / JCM 22182 / KY 12970</strain>
    </source>
</reference>
<evidence type="ECO:0000313" key="10">
    <source>
        <dbReference type="EMBL" id="GAA95115.1"/>
    </source>
</evidence>
<comment type="caution">
    <text evidence="10">The sequence shown here is derived from an EMBL/GenBank/DDBJ whole genome shotgun (WGS) entry which is preliminary data.</text>
</comment>
<protein>
    <recommendedName>
        <fullName evidence="9">Wax synthase domain-containing protein</fullName>
    </recommendedName>
</protein>
<dbReference type="EMBL" id="BABT02000054">
    <property type="protein sequence ID" value="GAA95115.1"/>
    <property type="molecule type" value="Genomic_DNA"/>
</dbReference>
<organism evidence="10 11">
    <name type="scientific">Mixia osmundae (strain CBS 9802 / IAM 14324 / JCM 22182 / KY 12970)</name>
    <dbReference type="NCBI Taxonomy" id="764103"/>
    <lineage>
        <taxon>Eukaryota</taxon>
        <taxon>Fungi</taxon>
        <taxon>Dikarya</taxon>
        <taxon>Basidiomycota</taxon>
        <taxon>Pucciniomycotina</taxon>
        <taxon>Mixiomycetes</taxon>
        <taxon>Mixiales</taxon>
        <taxon>Mixiaceae</taxon>
        <taxon>Mixia</taxon>
    </lineage>
</organism>
<evidence type="ECO:0000256" key="8">
    <source>
        <dbReference type="SAM" id="Phobius"/>
    </source>
</evidence>
<evidence type="ECO:0000256" key="4">
    <source>
        <dbReference type="ARBA" id="ARBA00022679"/>
    </source>
</evidence>
<gene>
    <name evidence="10" type="primary">Mo01770</name>
    <name evidence="10" type="ORF">E5Q_01770</name>
</gene>
<sequence>MPTGLLLLLGRCGFVFPLVALAWLAYPSKDAAVRRQRKLLRRAIAPIAFWAGLQVPLSFPFEPRTGILHFLLAILGVTASFTGLAWGFCDEEIRWIGYLDPPLVDYETKHASLLDRIKWTVSLVSSPRGLGFSTGCRPNQLPKSLPEPPVAFLSTWLKQYTILQALLHVSLWLLSGSYHNSGDSLGFLAQKLGKVKSGHEYLDALAFALHTLCAGQAVWLGIELGTGIVMLAMFLVLRLARFLTASLPASLRPNPFEPHVWPPLFRSPYGTTGLADFWAYRWHQIYRRIFTLAGRTAKAICGKGALGQAASVFAVFAVSGFIHEWPVQTLDPSYPVDPLSQWNSIKFFMLQAVGILAEQALRAYYKPSRSVGLAYTLGYLLLTGHFLTGSLLSRGLPNVLLPTQHWTVCHWLVPYGPVLLGKDACR</sequence>
<feature type="domain" description="Wax synthase" evidence="9">
    <location>
        <begin position="261"/>
        <end position="325"/>
    </location>
</feature>
<dbReference type="STRING" id="764103.G7DX18"/>
<evidence type="ECO:0000256" key="5">
    <source>
        <dbReference type="ARBA" id="ARBA00022692"/>
    </source>
</evidence>